<evidence type="ECO:0000313" key="2">
    <source>
        <dbReference type="Proteomes" id="UP000887578"/>
    </source>
</evidence>
<dbReference type="WBParaSite" id="PDA_v2.g6949.t1">
    <property type="protein sequence ID" value="PDA_v2.g6949.t1"/>
    <property type="gene ID" value="PDA_v2.g6949"/>
</dbReference>
<feature type="region of interest" description="Disordered" evidence="1">
    <location>
        <begin position="186"/>
        <end position="220"/>
    </location>
</feature>
<name>A0A914QTR5_9BILA</name>
<keyword evidence="2" id="KW-1185">Reference proteome</keyword>
<protein>
    <submittedName>
        <fullName evidence="3">MADF domain-containing protein</fullName>
    </submittedName>
</protein>
<feature type="compositionally biased region" description="Polar residues" evidence="1">
    <location>
        <begin position="188"/>
        <end position="205"/>
    </location>
</feature>
<accession>A0A914QTR5</accession>
<proteinExistence type="predicted"/>
<dbReference type="Proteomes" id="UP000887578">
    <property type="component" value="Unplaced"/>
</dbReference>
<evidence type="ECO:0000256" key="1">
    <source>
        <dbReference type="SAM" id="MobiDB-lite"/>
    </source>
</evidence>
<organism evidence="2 3">
    <name type="scientific">Panagrolaimus davidi</name>
    <dbReference type="NCBI Taxonomy" id="227884"/>
    <lineage>
        <taxon>Eukaryota</taxon>
        <taxon>Metazoa</taxon>
        <taxon>Ecdysozoa</taxon>
        <taxon>Nematoda</taxon>
        <taxon>Chromadorea</taxon>
        <taxon>Rhabditida</taxon>
        <taxon>Tylenchina</taxon>
        <taxon>Panagrolaimomorpha</taxon>
        <taxon>Panagrolaimoidea</taxon>
        <taxon>Panagrolaimidae</taxon>
        <taxon>Panagrolaimus</taxon>
    </lineage>
</organism>
<dbReference type="AlphaFoldDB" id="A0A914QTR5"/>
<evidence type="ECO:0000313" key="3">
    <source>
        <dbReference type="WBParaSite" id="PDA_v2.g6949.t1"/>
    </source>
</evidence>
<sequence>MKFVKIKKSNETVEFLKILEKHYPRMLNASRRIHIWDEILLDCQKNGLLQNRDSKFLYRTRWPALTRTTLLKWKNKKPLNEKDKLVISIYRTVSPDFCKEIVQERSEIVADGNDKYYTDDEDGMNSVDGDFDTLDPKEDFNKDDSVIKDIVECMVSVVSDCHEVADSVIERCDDDVPAASVQEIPPSTAEQENNAESTAGQNIQPSSELSSVSSPRALEYPPLPPNAPCFPGHYPHFLPSSTYPPPPSPLFYSTDIEKAQVEALKAYTANCRWSTYKIQMEIEALKKTNTSSI</sequence>
<reference evidence="3" key="1">
    <citation type="submission" date="2022-11" db="UniProtKB">
        <authorList>
            <consortium name="WormBaseParasite"/>
        </authorList>
    </citation>
    <scope>IDENTIFICATION</scope>
</reference>